<dbReference type="InterPro" id="IPR050950">
    <property type="entry name" value="HTH-type_LysR_regulators"/>
</dbReference>
<dbReference type="SUPFAM" id="SSF46785">
    <property type="entry name" value="Winged helix' DNA-binding domain"/>
    <property type="match status" value="1"/>
</dbReference>
<reference evidence="6 7" key="1">
    <citation type="submission" date="2020-08" db="EMBL/GenBank/DDBJ databases">
        <title>Genomic Encyclopedia of Type Strains, Phase IV (KMG-IV): sequencing the most valuable type-strain genomes for metagenomic binning, comparative biology and taxonomic classification.</title>
        <authorList>
            <person name="Goeker M."/>
        </authorList>
    </citation>
    <scope>NUCLEOTIDE SEQUENCE [LARGE SCALE GENOMIC DNA]</scope>
    <source>
        <strain evidence="6 7">DSM 10633</strain>
    </source>
</reference>
<dbReference type="InterPro" id="IPR036388">
    <property type="entry name" value="WH-like_DNA-bd_sf"/>
</dbReference>
<dbReference type="PANTHER" id="PTHR30419:SF28">
    <property type="entry name" value="HTH-TYPE TRANSCRIPTIONAL REGULATOR BSDA"/>
    <property type="match status" value="1"/>
</dbReference>
<dbReference type="PROSITE" id="PS50931">
    <property type="entry name" value="HTH_LYSR"/>
    <property type="match status" value="1"/>
</dbReference>
<dbReference type="PRINTS" id="PR00039">
    <property type="entry name" value="HTHLYSR"/>
</dbReference>
<feature type="domain" description="HTH lysR-type" evidence="5">
    <location>
        <begin position="13"/>
        <end position="70"/>
    </location>
</feature>
<evidence type="ECO:0000256" key="3">
    <source>
        <dbReference type="ARBA" id="ARBA00023125"/>
    </source>
</evidence>
<keyword evidence="3 6" id="KW-0238">DNA-binding</keyword>
<comment type="similarity">
    <text evidence="1">Belongs to the LysR transcriptional regulatory family.</text>
</comment>
<name>A0A840PSE0_URETH</name>
<sequence>MDKEYEGEGDNQLDINALIYFQTVAKYENMSRAAEILHISQPALSKSIAMLEEYLGVELFDRNGRSIKLNRYGKFFLERTNLIIKEIERAKEDLTNLVSPDVGEVSLGFMHTLGLEVIPSLMMKAKKRFPHMRFQLTQSNSSVIMKKLETGELDICLVSSLETSKDVHWEKLWEEELFLIVPKQHPLKNRKKVKLAEFAMEPFISIKKGNSLRKYVDEIFKREGFQLNVAFEGEEVHTIAGLVESGLGVSLIPHIKGLDQYNVHIIQVDAKDCKREIGLSYLKNRYMSGAVKQFIEYVREFFINKTQTESSSIRLG</sequence>
<dbReference type="InterPro" id="IPR005119">
    <property type="entry name" value="LysR_subst-bd"/>
</dbReference>
<evidence type="ECO:0000313" key="6">
    <source>
        <dbReference type="EMBL" id="MBB5148820.1"/>
    </source>
</evidence>
<evidence type="ECO:0000256" key="2">
    <source>
        <dbReference type="ARBA" id="ARBA00023015"/>
    </source>
</evidence>
<organism evidence="6 7">
    <name type="scientific">Ureibacillus thermosphaericus</name>
    <dbReference type="NCBI Taxonomy" id="51173"/>
    <lineage>
        <taxon>Bacteria</taxon>
        <taxon>Bacillati</taxon>
        <taxon>Bacillota</taxon>
        <taxon>Bacilli</taxon>
        <taxon>Bacillales</taxon>
        <taxon>Caryophanaceae</taxon>
        <taxon>Ureibacillus</taxon>
    </lineage>
</organism>
<keyword evidence="2" id="KW-0805">Transcription regulation</keyword>
<dbReference type="AlphaFoldDB" id="A0A840PSE0"/>
<dbReference type="EMBL" id="JACHGZ010000010">
    <property type="protein sequence ID" value="MBB5148820.1"/>
    <property type="molecule type" value="Genomic_DNA"/>
</dbReference>
<dbReference type="Pfam" id="PF00126">
    <property type="entry name" value="HTH_1"/>
    <property type="match status" value="1"/>
</dbReference>
<evidence type="ECO:0000259" key="5">
    <source>
        <dbReference type="PROSITE" id="PS50931"/>
    </source>
</evidence>
<dbReference type="InterPro" id="IPR000847">
    <property type="entry name" value="LysR_HTH_N"/>
</dbReference>
<evidence type="ECO:0000313" key="7">
    <source>
        <dbReference type="Proteomes" id="UP000557217"/>
    </source>
</evidence>
<dbReference type="Gene3D" id="3.40.190.290">
    <property type="match status" value="1"/>
</dbReference>
<dbReference type="Gene3D" id="1.10.10.10">
    <property type="entry name" value="Winged helix-like DNA-binding domain superfamily/Winged helix DNA-binding domain"/>
    <property type="match status" value="1"/>
</dbReference>
<proteinExistence type="inferred from homology"/>
<keyword evidence="7" id="KW-1185">Reference proteome</keyword>
<dbReference type="PANTHER" id="PTHR30419">
    <property type="entry name" value="HTH-TYPE TRANSCRIPTIONAL REGULATOR YBHD"/>
    <property type="match status" value="1"/>
</dbReference>
<dbReference type="Proteomes" id="UP000557217">
    <property type="component" value="Unassembled WGS sequence"/>
</dbReference>
<dbReference type="SUPFAM" id="SSF53850">
    <property type="entry name" value="Periplasmic binding protein-like II"/>
    <property type="match status" value="1"/>
</dbReference>
<accession>A0A840PSE0</accession>
<dbReference type="CDD" id="cd08434">
    <property type="entry name" value="PBP2_GltC_like"/>
    <property type="match status" value="1"/>
</dbReference>
<comment type="caution">
    <text evidence="6">The sequence shown here is derived from an EMBL/GenBank/DDBJ whole genome shotgun (WGS) entry which is preliminary data.</text>
</comment>
<keyword evidence="4" id="KW-0804">Transcription</keyword>
<dbReference type="InterPro" id="IPR036390">
    <property type="entry name" value="WH_DNA-bd_sf"/>
</dbReference>
<dbReference type="Pfam" id="PF03466">
    <property type="entry name" value="LysR_substrate"/>
    <property type="match status" value="1"/>
</dbReference>
<evidence type="ECO:0000256" key="4">
    <source>
        <dbReference type="ARBA" id="ARBA00023163"/>
    </source>
</evidence>
<dbReference type="GO" id="GO:0003677">
    <property type="term" value="F:DNA binding"/>
    <property type="evidence" value="ECO:0007669"/>
    <property type="project" value="UniProtKB-KW"/>
</dbReference>
<dbReference type="GO" id="GO:0003700">
    <property type="term" value="F:DNA-binding transcription factor activity"/>
    <property type="evidence" value="ECO:0007669"/>
    <property type="project" value="InterPro"/>
</dbReference>
<evidence type="ECO:0000256" key="1">
    <source>
        <dbReference type="ARBA" id="ARBA00009437"/>
    </source>
</evidence>
<gene>
    <name evidence="6" type="ORF">HNR36_001206</name>
</gene>
<dbReference type="RefSeq" id="WP_168412239.1">
    <property type="nucleotide sequence ID" value="NZ_JAAXPW010000011.1"/>
</dbReference>
<dbReference type="GO" id="GO:0005829">
    <property type="term" value="C:cytosol"/>
    <property type="evidence" value="ECO:0007669"/>
    <property type="project" value="TreeGrafter"/>
</dbReference>
<dbReference type="FunFam" id="1.10.10.10:FF:000001">
    <property type="entry name" value="LysR family transcriptional regulator"/>
    <property type="match status" value="1"/>
</dbReference>
<protein>
    <submittedName>
        <fullName evidence="6">DNA-binding transcriptional LysR family regulator</fullName>
    </submittedName>
</protein>